<name>A0A6H5G6B7_9HEMI</name>
<proteinExistence type="predicted"/>
<evidence type="ECO:0000313" key="2">
    <source>
        <dbReference type="EMBL" id="CAA9998300.1"/>
    </source>
</evidence>
<protein>
    <submittedName>
        <fullName evidence="2">Uncharacterized protein</fullName>
    </submittedName>
</protein>
<keyword evidence="1" id="KW-0472">Membrane</keyword>
<organism evidence="2 3">
    <name type="scientific">Nesidiocoris tenuis</name>
    <dbReference type="NCBI Taxonomy" id="355587"/>
    <lineage>
        <taxon>Eukaryota</taxon>
        <taxon>Metazoa</taxon>
        <taxon>Ecdysozoa</taxon>
        <taxon>Arthropoda</taxon>
        <taxon>Hexapoda</taxon>
        <taxon>Insecta</taxon>
        <taxon>Pterygota</taxon>
        <taxon>Neoptera</taxon>
        <taxon>Paraneoptera</taxon>
        <taxon>Hemiptera</taxon>
        <taxon>Heteroptera</taxon>
        <taxon>Panheteroptera</taxon>
        <taxon>Cimicomorpha</taxon>
        <taxon>Miridae</taxon>
        <taxon>Dicyphina</taxon>
        <taxon>Nesidiocoris</taxon>
    </lineage>
</organism>
<keyword evidence="1" id="KW-1133">Transmembrane helix</keyword>
<evidence type="ECO:0000313" key="3">
    <source>
        <dbReference type="Proteomes" id="UP000479000"/>
    </source>
</evidence>
<gene>
    <name evidence="2" type="ORF">NTEN_LOCUS4583</name>
</gene>
<reference evidence="2 3" key="1">
    <citation type="submission" date="2020-02" db="EMBL/GenBank/DDBJ databases">
        <authorList>
            <person name="Ferguson B K."/>
        </authorList>
    </citation>
    <scope>NUCLEOTIDE SEQUENCE [LARGE SCALE GENOMIC DNA]</scope>
</reference>
<feature type="transmembrane region" description="Helical" evidence="1">
    <location>
        <begin position="49"/>
        <end position="71"/>
    </location>
</feature>
<sequence length="116" mass="13292">MSTGNKTFGKEKNARNFQKFISGIFDLPPTYRVYFTRKTQFGRKQNAKIFEIFISGFFNLQLVSIVFVLLIDFGNRITCGGKYSQLSQAIECCENVTQVRLTYLRGIDASRQGRAK</sequence>
<dbReference type="EMBL" id="CADCXU010006752">
    <property type="protein sequence ID" value="CAA9998300.1"/>
    <property type="molecule type" value="Genomic_DNA"/>
</dbReference>
<keyword evidence="1" id="KW-0812">Transmembrane</keyword>
<dbReference type="AlphaFoldDB" id="A0A6H5G6B7"/>
<dbReference type="Proteomes" id="UP000479000">
    <property type="component" value="Unassembled WGS sequence"/>
</dbReference>
<accession>A0A6H5G6B7</accession>
<evidence type="ECO:0000256" key="1">
    <source>
        <dbReference type="SAM" id="Phobius"/>
    </source>
</evidence>
<keyword evidence="3" id="KW-1185">Reference proteome</keyword>
<feature type="non-terminal residue" evidence="2">
    <location>
        <position position="116"/>
    </location>
</feature>